<reference evidence="3" key="3">
    <citation type="submission" date="2021-08" db="EMBL/GenBank/DDBJ databases">
        <authorList>
            <person name="de Jong S."/>
            <person name="van den Broek M."/>
            <person name="Merkel A."/>
            <person name="de la Torre Cortes P."/>
            <person name="Kalamorz F."/>
            <person name="Cook G."/>
            <person name="van Loosdrecht M."/>
            <person name="McMillan D."/>
        </authorList>
    </citation>
    <scope>NUCLEOTIDE SEQUENCE</scope>
    <source>
        <strain evidence="3">TA2.A1</strain>
    </source>
</reference>
<dbReference type="EMBL" id="AFCE01000151">
    <property type="protein sequence ID" value="EGL82316.1"/>
    <property type="molecule type" value="Genomic_DNA"/>
</dbReference>
<dbReference type="Proteomes" id="UP000825179">
    <property type="component" value="Chromosome"/>
</dbReference>
<feature type="signal peptide" evidence="1">
    <location>
        <begin position="1"/>
        <end position="26"/>
    </location>
</feature>
<dbReference type="Proteomes" id="UP000010716">
    <property type="component" value="Unassembled WGS sequence"/>
</dbReference>
<evidence type="ECO:0000313" key="4">
    <source>
        <dbReference type="Proteomes" id="UP000010716"/>
    </source>
</evidence>
<name>F5L8H7_CALTT</name>
<keyword evidence="5" id="KW-1185">Reference proteome</keyword>
<reference evidence="3 5" key="2">
    <citation type="journal article" date="2020" name="Extremophiles">
        <title>Genomic analysis of Caldalkalibacillus thermarum TA2.A1 reveals aerobic alkaliphilic metabolism and evolutionary hallmarks linking alkaliphilic bacteria and plant life.</title>
        <authorList>
            <person name="de Jong S.I."/>
            <person name="van den Broek M.A."/>
            <person name="Merkel A.Y."/>
            <person name="de la Torre Cortes P."/>
            <person name="Kalamorz F."/>
            <person name="Cook G.M."/>
            <person name="van Loosdrecht M.C.M."/>
            <person name="McMillan D.G.G."/>
        </authorList>
    </citation>
    <scope>NUCLEOTIDE SEQUENCE [LARGE SCALE GENOMIC DNA]</scope>
    <source>
        <strain evidence="3 5">TA2.A1</strain>
    </source>
</reference>
<dbReference type="RefSeq" id="WP_007505402.1">
    <property type="nucleotide sequence ID" value="NZ_AFCE01000151.1"/>
</dbReference>
<dbReference type="eggNOG" id="COG1388">
    <property type="taxonomic scope" value="Bacteria"/>
</dbReference>
<dbReference type="KEGG" id="cthu:HUR95_11065"/>
<proteinExistence type="predicted"/>
<sequence length="375" mass="43188">MIRQAVIWNCCLLVLGLWISPSLTQAAADSNAYLTISVKSSPAATCSTSLTFKQRHWVDLFQNPSFEQSSRTCTFPAAYLSFYSEGNTIHYLADEQGCIFDATGQQQLKISHNTRRKLQAYLQLLKKKHYGELLPWEEVQTLLPRKATFEIIDLETGLRFRAQRRAGSKHADVQPLTRHDTKIMKEIYQGKWSWKRRAILVHIDNRLIAASMHGMPHGRGVLSNGFPGHFCVHFLESTTHRTQTLDPTHQVMVYKAAGQLAEYLSKADPYDLVDIFIMALNQHDQYLLQQLLPPDEQTKWGVFFNNWADLQYVYKVSKLEKKPAHDLLYLEVPVKIQLYWKNRGKETRQLTFTLMRPSPAERWSVNCDLLSSGES</sequence>
<feature type="chain" id="PRO_5044483290" evidence="1">
    <location>
        <begin position="27"/>
        <end position="375"/>
    </location>
</feature>
<dbReference type="EMBL" id="CP082237">
    <property type="protein sequence ID" value="QZT32882.1"/>
    <property type="molecule type" value="Genomic_DNA"/>
</dbReference>
<evidence type="ECO:0000313" key="5">
    <source>
        <dbReference type="Proteomes" id="UP000825179"/>
    </source>
</evidence>
<dbReference type="AlphaFoldDB" id="F5L8H7"/>
<evidence type="ECO:0000313" key="3">
    <source>
        <dbReference type="EMBL" id="QZT32882.1"/>
    </source>
</evidence>
<dbReference type="OrthoDB" id="529831at2"/>
<gene>
    <name evidence="2" type="ORF">CathTA2_2132</name>
    <name evidence="3" type="ORF">HUR95_11065</name>
</gene>
<evidence type="ECO:0000256" key="1">
    <source>
        <dbReference type="SAM" id="SignalP"/>
    </source>
</evidence>
<accession>F5L8H7</accession>
<reference evidence="2 4" key="1">
    <citation type="journal article" date="2011" name="J. Bacteriol.">
        <title>Draft genome sequence of the thermoalkaliphilic Caldalkalibacillus thermarum strain TA2.A1.</title>
        <authorList>
            <person name="Kalamorz F."/>
            <person name="Keis S."/>
            <person name="McMillan D.G."/>
            <person name="Olsson K."/>
            <person name="Stanton J.A."/>
            <person name="Stockwell P."/>
            <person name="Black M.A."/>
            <person name="Klingeman D.M."/>
            <person name="Land M.L."/>
            <person name="Han C.S."/>
            <person name="Martin S.L."/>
            <person name="Becher S.A."/>
            <person name="Peddie C.J."/>
            <person name="Morgan H.W."/>
            <person name="Matthies D."/>
            <person name="Preiss L."/>
            <person name="Meier T."/>
            <person name="Brown S.D."/>
            <person name="Cook G.M."/>
        </authorList>
    </citation>
    <scope>NUCLEOTIDE SEQUENCE [LARGE SCALE GENOMIC DNA]</scope>
    <source>
        <strain evidence="2 4">TA2.A1</strain>
    </source>
</reference>
<organism evidence="2 4">
    <name type="scientific">Caldalkalibacillus thermarum (strain TA2.A1)</name>
    <dbReference type="NCBI Taxonomy" id="986075"/>
    <lineage>
        <taxon>Bacteria</taxon>
        <taxon>Bacillati</taxon>
        <taxon>Bacillota</taxon>
        <taxon>Bacilli</taxon>
        <taxon>Bacillales</taxon>
        <taxon>Bacillaceae</taxon>
        <taxon>Caldalkalibacillus</taxon>
    </lineage>
</organism>
<protein>
    <submittedName>
        <fullName evidence="2">Uncharacterized protein</fullName>
    </submittedName>
</protein>
<evidence type="ECO:0000313" key="2">
    <source>
        <dbReference type="EMBL" id="EGL82316.1"/>
    </source>
</evidence>
<keyword evidence="1" id="KW-0732">Signal</keyword>